<accession>A0ABY2PAX2</accession>
<protein>
    <submittedName>
        <fullName evidence="1">Uncharacterized protein</fullName>
    </submittedName>
</protein>
<evidence type="ECO:0000313" key="1">
    <source>
        <dbReference type="EMBL" id="TGZ06338.1"/>
    </source>
</evidence>
<comment type="caution">
    <text evidence="1">The sequence shown here is derived from an EMBL/GenBank/DDBJ whole genome shotgun (WGS) entry which is preliminary data.</text>
</comment>
<proteinExistence type="predicted"/>
<dbReference type="Proteomes" id="UP000306274">
    <property type="component" value="Unassembled WGS sequence"/>
</dbReference>
<reference evidence="1 2" key="1">
    <citation type="submission" date="2019-04" db="EMBL/GenBank/DDBJ databases">
        <title>Streptomyces rhizosphaericola sp. nov., an actinobacterium isolated from the wheat rhizosphere.</title>
        <authorList>
            <person name="Vargas Hoyos H.A."/>
            <person name="Santos S.N."/>
            <person name="Genuario D.B."/>
            <person name="Melo I.S."/>
            <person name="Da Silva L.J."/>
            <person name="Da Silva F.S.P."/>
            <person name="Zucchi T.D."/>
        </authorList>
    </citation>
    <scope>NUCLEOTIDE SEQUENCE [LARGE SCALE GENOMIC DNA]</scope>
    <source>
        <strain evidence="1 2">1AS2c</strain>
    </source>
</reference>
<sequence length="62" mass="6787">MGRLVSLVPASWDFAFTAGAPLDGTWQEPWPSCPAERPGRFVVAPAYLVAEQVYAKQRVHTG</sequence>
<gene>
    <name evidence="1" type="ORF">E5Z02_21910</name>
</gene>
<dbReference type="RefSeq" id="WP_084991648.1">
    <property type="nucleotide sequence ID" value="NZ_JBMOSX010000183.1"/>
</dbReference>
<evidence type="ECO:0000313" key="2">
    <source>
        <dbReference type="Proteomes" id="UP000306274"/>
    </source>
</evidence>
<keyword evidence="2" id="KW-1185">Reference proteome</keyword>
<organism evidence="1 2">
    <name type="scientific">Streptomyces rhizosphaericola</name>
    <dbReference type="NCBI Taxonomy" id="2564098"/>
    <lineage>
        <taxon>Bacteria</taxon>
        <taxon>Bacillati</taxon>
        <taxon>Actinomycetota</taxon>
        <taxon>Actinomycetes</taxon>
        <taxon>Kitasatosporales</taxon>
        <taxon>Streptomycetaceae</taxon>
        <taxon>Streptomyces</taxon>
    </lineage>
</organism>
<name>A0ABY2PAX2_9ACTN</name>
<dbReference type="EMBL" id="SRZK01000236">
    <property type="protein sequence ID" value="TGZ06338.1"/>
    <property type="molecule type" value="Genomic_DNA"/>
</dbReference>